<organism evidence="3">
    <name type="scientific">Echinostoma caproni</name>
    <dbReference type="NCBI Taxonomy" id="27848"/>
    <lineage>
        <taxon>Eukaryota</taxon>
        <taxon>Metazoa</taxon>
        <taxon>Spiralia</taxon>
        <taxon>Lophotrochozoa</taxon>
        <taxon>Platyhelminthes</taxon>
        <taxon>Trematoda</taxon>
        <taxon>Digenea</taxon>
        <taxon>Plagiorchiida</taxon>
        <taxon>Echinostomata</taxon>
        <taxon>Echinostomatoidea</taxon>
        <taxon>Echinostomatidae</taxon>
        <taxon>Echinostoma</taxon>
    </lineage>
</organism>
<name>A0A183BBG9_9TREM</name>
<reference evidence="3" key="1">
    <citation type="submission" date="2016-06" db="UniProtKB">
        <authorList>
            <consortium name="WormBaseParasite"/>
        </authorList>
    </citation>
    <scope>IDENTIFICATION</scope>
</reference>
<gene>
    <name evidence="1" type="ORF">ECPE_LOCUS16554</name>
</gene>
<dbReference type="WBParaSite" id="ECPE_0001659701-mRNA-1">
    <property type="protein sequence ID" value="ECPE_0001659701-mRNA-1"/>
    <property type="gene ID" value="ECPE_0001659701"/>
</dbReference>
<proteinExistence type="predicted"/>
<accession>A0A183BBG9</accession>
<reference evidence="1 2" key="2">
    <citation type="submission" date="2018-11" db="EMBL/GenBank/DDBJ databases">
        <authorList>
            <consortium name="Pathogen Informatics"/>
        </authorList>
    </citation>
    <scope>NUCLEOTIDE SEQUENCE [LARGE SCALE GENOMIC DNA]</scope>
    <source>
        <strain evidence="1 2">Egypt</strain>
    </source>
</reference>
<keyword evidence="2" id="KW-1185">Reference proteome</keyword>
<evidence type="ECO:0000313" key="1">
    <source>
        <dbReference type="EMBL" id="VDP93826.1"/>
    </source>
</evidence>
<dbReference type="Proteomes" id="UP000272942">
    <property type="component" value="Unassembled WGS sequence"/>
</dbReference>
<evidence type="ECO:0000313" key="3">
    <source>
        <dbReference type="WBParaSite" id="ECPE_0001659701-mRNA-1"/>
    </source>
</evidence>
<sequence>MSSVKKPDDYRATKLGQAMILLAMRTPEELQAKAVSHCLCL</sequence>
<dbReference type="AlphaFoldDB" id="A0A183BBG9"/>
<protein>
    <submittedName>
        <fullName evidence="3">Transcriptional regulator</fullName>
    </submittedName>
</protein>
<dbReference type="OrthoDB" id="1933455at2759"/>
<dbReference type="EMBL" id="UZAN01064825">
    <property type="protein sequence ID" value="VDP93826.1"/>
    <property type="molecule type" value="Genomic_DNA"/>
</dbReference>
<evidence type="ECO:0000313" key="2">
    <source>
        <dbReference type="Proteomes" id="UP000272942"/>
    </source>
</evidence>